<organism evidence="1 2">
    <name type="scientific">Catonella morbi ATCC 51271</name>
    <dbReference type="NCBI Taxonomy" id="592026"/>
    <lineage>
        <taxon>Bacteria</taxon>
        <taxon>Bacillati</taxon>
        <taxon>Bacillota</taxon>
        <taxon>Clostridia</taxon>
        <taxon>Lachnospirales</taxon>
        <taxon>Lachnospiraceae</taxon>
        <taxon>Catonella</taxon>
    </lineage>
</organism>
<keyword evidence="2" id="KW-1185">Reference proteome</keyword>
<dbReference type="EMBL" id="ACIL03000013">
    <property type="protein sequence ID" value="ESL03257.1"/>
    <property type="molecule type" value="Genomic_DNA"/>
</dbReference>
<dbReference type="AlphaFoldDB" id="V2Y588"/>
<evidence type="ECO:0008006" key="3">
    <source>
        <dbReference type="Google" id="ProtNLM"/>
    </source>
</evidence>
<name>V2Y588_9FIRM</name>
<evidence type="ECO:0000313" key="2">
    <source>
        <dbReference type="Proteomes" id="UP000018227"/>
    </source>
</evidence>
<dbReference type="HOGENOM" id="CLU_1118591_0_0_9"/>
<comment type="caution">
    <text evidence="1">The sequence shown here is derived from an EMBL/GenBank/DDBJ whole genome shotgun (WGS) entry which is preliminary data.</text>
</comment>
<evidence type="ECO:0000313" key="1">
    <source>
        <dbReference type="EMBL" id="ESL03257.1"/>
    </source>
</evidence>
<dbReference type="Proteomes" id="UP000018227">
    <property type="component" value="Unassembled WGS sequence"/>
</dbReference>
<reference evidence="1 2" key="1">
    <citation type="submission" date="2013-06" db="EMBL/GenBank/DDBJ databases">
        <authorList>
            <person name="Weinstock G."/>
            <person name="Sodergren E."/>
            <person name="Clifton S."/>
            <person name="Fulton L."/>
            <person name="Fulton B."/>
            <person name="Courtney L."/>
            <person name="Fronick C."/>
            <person name="Harrison M."/>
            <person name="Strong C."/>
            <person name="Farmer C."/>
            <person name="Delahaunty K."/>
            <person name="Markovic C."/>
            <person name="Hall O."/>
            <person name="Minx P."/>
            <person name="Tomlinson C."/>
            <person name="Mitreva M."/>
            <person name="Nelson J."/>
            <person name="Hou S."/>
            <person name="Wollam A."/>
            <person name="Pepin K.H."/>
            <person name="Johnson M."/>
            <person name="Bhonagiri V."/>
            <person name="Nash W.E."/>
            <person name="Warren W."/>
            <person name="Chinwalla A."/>
            <person name="Mardis E.R."/>
            <person name="Wilson R.K."/>
        </authorList>
    </citation>
    <scope>NUCLEOTIDE SEQUENCE [LARGE SCALE GENOMIC DNA]</scope>
    <source>
        <strain evidence="1 2">ATCC 51271</strain>
    </source>
</reference>
<accession>V2Y588</accession>
<protein>
    <recommendedName>
        <fullName evidence="3">TIGR04255 family protein</fullName>
    </recommendedName>
</protein>
<dbReference type="eggNOG" id="ENOG5033MA8">
    <property type="taxonomic scope" value="Bacteria"/>
</dbReference>
<sequence>MIDIHLGGDRMKFVQAQFSLKYEPQIKIRRSVNDIEDFLQEHYGTPQTMPLPDEFAPEAPRIILYSKNGHSQVSFSQIAVDLMVNFDNEFLNDFKMTREYIKKRINIIIELLRKININEYLFCGITYNTHLDILEQKPTEYIRKFLGGNILQDDLYEASQSMAYVKNDKFFINHQIGTYKEFQGRLGIVPSLFEADNAEVISEGVALVLDINNRYQYIYKNKKNSINDCSNDIDNIFELLCDNINRWE</sequence>
<dbReference type="STRING" id="592026.GCWU0000282_002131"/>
<proteinExistence type="predicted"/>
<gene>
    <name evidence="1" type="ORF">GCWU0000282_002131</name>
</gene>